<dbReference type="InterPro" id="IPR001750">
    <property type="entry name" value="ND/Mrp_TM"/>
</dbReference>
<dbReference type="HOGENOM" id="CLU_030481_0_0_0"/>
<dbReference type="GO" id="GO:0008137">
    <property type="term" value="F:NADH dehydrogenase (ubiquinone) activity"/>
    <property type="evidence" value="ECO:0007669"/>
    <property type="project" value="InterPro"/>
</dbReference>
<proteinExistence type="predicted"/>
<dbReference type="InterPro" id="IPR003918">
    <property type="entry name" value="NADH_UbQ_OxRdtase"/>
</dbReference>
<feature type="domain" description="NADH:quinone oxidoreductase/Mrp antiporter transmembrane" evidence="9">
    <location>
        <begin position="111"/>
        <end position="383"/>
    </location>
</feature>
<dbReference type="Gene3D" id="1.20.5.2700">
    <property type="match status" value="1"/>
</dbReference>
<protein>
    <submittedName>
        <fullName evidence="10">Cation:proton antiporter</fullName>
    </submittedName>
</protein>
<feature type="transmembrane region" description="Helical" evidence="8">
    <location>
        <begin position="118"/>
        <end position="135"/>
    </location>
</feature>
<dbReference type="EMBL" id="CP008796">
    <property type="protein sequence ID" value="AIH04719.1"/>
    <property type="molecule type" value="Genomic_DNA"/>
</dbReference>
<dbReference type="OrthoDB" id="9807568at2"/>
<feature type="transmembrane region" description="Helical" evidence="8">
    <location>
        <begin position="267"/>
        <end position="289"/>
    </location>
</feature>
<dbReference type="Proteomes" id="UP000028481">
    <property type="component" value="Chromosome"/>
</dbReference>
<evidence type="ECO:0000256" key="1">
    <source>
        <dbReference type="ARBA" id="ARBA00004651"/>
    </source>
</evidence>
<dbReference type="PaxDb" id="289377-HL41_08715"/>
<keyword evidence="6 8" id="KW-0472">Membrane</keyword>
<dbReference type="PANTHER" id="PTHR42682:SF4">
    <property type="entry name" value="NADH-UBIQUINONE_PLASTOQUINONE"/>
    <property type="match status" value="1"/>
</dbReference>
<keyword evidence="3 7" id="KW-0812">Transmembrane</keyword>
<keyword evidence="11" id="KW-1185">Reference proteome</keyword>
<keyword evidence="5" id="KW-0560">Oxidoreductase</keyword>
<dbReference type="RefSeq" id="WP_028841141.1">
    <property type="nucleotide sequence ID" value="NZ_CP008796.1"/>
</dbReference>
<dbReference type="GO" id="GO:0005886">
    <property type="term" value="C:plasma membrane"/>
    <property type="evidence" value="ECO:0007669"/>
    <property type="project" value="UniProtKB-SubCell"/>
</dbReference>
<evidence type="ECO:0000256" key="4">
    <source>
        <dbReference type="ARBA" id="ARBA00022989"/>
    </source>
</evidence>
<evidence type="ECO:0000256" key="2">
    <source>
        <dbReference type="ARBA" id="ARBA00022475"/>
    </source>
</evidence>
<organism evidence="10 11">
    <name type="scientific">Thermodesulfobacterium commune DSM 2178</name>
    <dbReference type="NCBI Taxonomy" id="289377"/>
    <lineage>
        <taxon>Bacteria</taxon>
        <taxon>Pseudomonadati</taxon>
        <taxon>Thermodesulfobacteriota</taxon>
        <taxon>Thermodesulfobacteria</taxon>
        <taxon>Thermodesulfobacteriales</taxon>
        <taxon>Thermodesulfobacteriaceae</taxon>
        <taxon>Thermodesulfobacterium</taxon>
    </lineage>
</organism>
<feature type="transmembrane region" description="Helical" evidence="8">
    <location>
        <begin position="218"/>
        <end position="236"/>
    </location>
</feature>
<accession>A0A075WTW5</accession>
<feature type="transmembrane region" description="Helical" evidence="8">
    <location>
        <begin position="28"/>
        <end position="51"/>
    </location>
</feature>
<dbReference type="PRINTS" id="PR01437">
    <property type="entry name" value="NUOXDRDTASE4"/>
</dbReference>
<dbReference type="KEGG" id="tcm:HL41_08715"/>
<name>A0A075WTW5_9BACT</name>
<feature type="transmembrane region" description="Helical" evidence="8">
    <location>
        <begin position="242"/>
        <end position="260"/>
    </location>
</feature>
<reference evidence="10 11" key="1">
    <citation type="journal article" date="2015" name="Genome Announc.">
        <title>Genome Sequence of a Sulfate-Reducing Thermophilic Bacterium, Thermodesulfobacterium commune DSM 2178T (Phylum Thermodesulfobacteria).</title>
        <authorList>
            <person name="Bhatnagar S."/>
            <person name="Badger J.H."/>
            <person name="Madupu R."/>
            <person name="Khouri H.M."/>
            <person name="O'Connor E.M."/>
            <person name="Robb F.T."/>
            <person name="Ward N.L."/>
            <person name="Eisen J.A."/>
        </authorList>
    </citation>
    <scope>NUCLEOTIDE SEQUENCE [LARGE SCALE GENOMIC DNA]</scope>
    <source>
        <strain evidence="10 11">DSM 2178</strain>
    </source>
</reference>
<sequence length="592" mass="64874">MMINIPPALILIFGSLLIPFLRGRLRSVYIVGLPLLTFFYVISLSEGISWVFKVLDLELVLKRVDRLSLPFGYIFSLISVIAAIYSLHVKDNLHLVSAFIYAGAALGVVFAGDLATLYVFWEIMALASTLVILTARNKKAISAGMRYLLVHLAGGLLLLGGMVLWFKQTGSLKFEYIGLNYQDLASWLIFLGFGINAAFPILHAWLPDAYPESTETGTVFLSAFTTKTAVYVLARGFYGTELLIYIGALMTAFPIFYAVIENNLRRVLSYSLINQVGFMITGIGIGTQLSLNGTVAHAFCHILYKALLFMSMGAVLYRTGKINATDLGGLYKYMPLTTIFCIVGAASISGVPLTSGFVSKSMIVSAAGEGGMLFIWLTLLFASAGVFHHSGIKIPFFAFFSHDSGLKPKEAPTHMLVAMGIAAFLCVAIGIFPGTLYGILPYPVDYNPYTPAHVIDQTQLLAFSALAFTLLMLSGLYPPEIRCVNLDTDWFYRKATAGFLFLAEKVIAKIDYQIIGEAYEKIFVRGMLALARLSKKFDTSGVDKSYHNLAKGSLKLSEIIKVIQTGKVSDYAFLMIIGLITLLLILVLPMLS</sequence>
<dbReference type="eggNOG" id="COG0651">
    <property type="taxonomic scope" value="Bacteria"/>
</dbReference>
<evidence type="ECO:0000313" key="10">
    <source>
        <dbReference type="EMBL" id="AIH04719.1"/>
    </source>
</evidence>
<evidence type="ECO:0000256" key="7">
    <source>
        <dbReference type="RuleBase" id="RU000320"/>
    </source>
</evidence>
<feature type="transmembrane region" description="Helical" evidence="8">
    <location>
        <begin position="373"/>
        <end position="394"/>
    </location>
</feature>
<evidence type="ECO:0000256" key="3">
    <source>
        <dbReference type="ARBA" id="ARBA00022692"/>
    </source>
</evidence>
<feature type="transmembrane region" description="Helical" evidence="8">
    <location>
        <begin position="147"/>
        <end position="166"/>
    </location>
</feature>
<feature type="transmembrane region" description="Helical" evidence="8">
    <location>
        <begin position="295"/>
        <end position="317"/>
    </location>
</feature>
<feature type="transmembrane region" description="Helical" evidence="8">
    <location>
        <begin position="186"/>
        <end position="206"/>
    </location>
</feature>
<feature type="transmembrane region" description="Helical" evidence="8">
    <location>
        <begin position="71"/>
        <end position="88"/>
    </location>
</feature>
<evidence type="ECO:0000256" key="6">
    <source>
        <dbReference type="ARBA" id="ARBA00023136"/>
    </source>
</evidence>
<dbReference type="AlphaFoldDB" id="A0A075WTW5"/>
<feature type="transmembrane region" description="Helical" evidence="8">
    <location>
        <begin position="329"/>
        <end position="353"/>
    </location>
</feature>
<evidence type="ECO:0000313" key="11">
    <source>
        <dbReference type="Proteomes" id="UP000028481"/>
    </source>
</evidence>
<feature type="transmembrane region" description="Helical" evidence="8">
    <location>
        <begin position="415"/>
        <end position="440"/>
    </location>
</feature>
<feature type="transmembrane region" description="Helical" evidence="8">
    <location>
        <begin position="460"/>
        <end position="477"/>
    </location>
</feature>
<feature type="transmembrane region" description="Helical" evidence="8">
    <location>
        <begin position="571"/>
        <end position="591"/>
    </location>
</feature>
<gene>
    <name evidence="10" type="ORF">HL41_08715</name>
</gene>
<dbReference type="PANTHER" id="PTHR42682">
    <property type="entry name" value="HYDROGENASE-4 COMPONENT F"/>
    <property type="match status" value="1"/>
</dbReference>
<dbReference type="GO" id="GO:0016491">
    <property type="term" value="F:oxidoreductase activity"/>
    <property type="evidence" value="ECO:0007669"/>
    <property type="project" value="UniProtKB-KW"/>
</dbReference>
<evidence type="ECO:0000259" key="9">
    <source>
        <dbReference type="Pfam" id="PF00361"/>
    </source>
</evidence>
<evidence type="ECO:0000256" key="5">
    <source>
        <dbReference type="ARBA" id="ARBA00023002"/>
    </source>
</evidence>
<keyword evidence="2" id="KW-1003">Cell membrane</keyword>
<dbReference type="InterPro" id="IPR052175">
    <property type="entry name" value="ComplexI-like_HydComp"/>
</dbReference>
<dbReference type="Pfam" id="PF00361">
    <property type="entry name" value="Proton_antipo_M"/>
    <property type="match status" value="1"/>
</dbReference>
<keyword evidence="4 8" id="KW-1133">Transmembrane helix</keyword>
<evidence type="ECO:0000256" key="8">
    <source>
        <dbReference type="SAM" id="Phobius"/>
    </source>
</evidence>
<feature type="transmembrane region" description="Helical" evidence="8">
    <location>
        <begin position="95"/>
        <end position="112"/>
    </location>
</feature>
<feature type="transmembrane region" description="Helical" evidence="8">
    <location>
        <begin position="6"/>
        <end position="21"/>
    </location>
</feature>
<dbReference type="GO" id="GO:0042773">
    <property type="term" value="P:ATP synthesis coupled electron transport"/>
    <property type="evidence" value="ECO:0007669"/>
    <property type="project" value="InterPro"/>
</dbReference>
<dbReference type="NCBIfam" id="NF009310">
    <property type="entry name" value="PRK12668.1"/>
    <property type="match status" value="1"/>
</dbReference>
<dbReference type="STRING" id="289377.HL41_08715"/>
<comment type="subcellular location">
    <subcellularLocation>
        <location evidence="1">Cell membrane</location>
        <topology evidence="1">Multi-pass membrane protein</topology>
    </subcellularLocation>
    <subcellularLocation>
        <location evidence="7">Membrane</location>
        <topology evidence="7">Multi-pass membrane protein</topology>
    </subcellularLocation>
</comment>